<dbReference type="InterPro" id="IPR042468">
    <property type="entry name" value="Peptidase_C65_otubain_sub1"/>
</dbReference>
<gene>
    <name evidence="8" type="ORF">B0A50_06472</name>
</gene>
<evidence type="ECO:0000256" key="2">
    <source>
        <dbReference type="ARBA" id="ARBA00012759"/>
    </source>
</evidence>
<dbReference type="GO" id="GO:0043130">
    <property type="term" value="F:ubiquitin binding"/>
    <property type="evidence" value="ECO:0007669"/>
    <property type="project" value="TreeGrafter"/>
</dbReference>
<evidence type="ECO:0000256" key="6">
    <source>
        <dbReference type="ARBA" id="ARBA00022807"/>
    </source>
</evidence>
<sequence length="481" mass="53989">MAYQQQSEEEVAELQKLSNEYEPEVTGPLVGQREPSTAISTEYASADPVFQAKTAALPQKYSHYRAVRGDGRCGWRSIAYGYFESLIHLGDSNKFLEEEARLRSLSNVLNEAGYDALLYEDFADEMFELMRKVHNALPAGEAETVLHEAFNDEGLQNYTITYLKTLTSAWMKTRQADYAPWLLHQTVPQYCDAQVMPIGAEIDNVSLSALKDVFLSTAGIALEVLYLDRTEGEEVNMHRFDPVNYHGGVTIGTIRLLYRPGHYDILYKVEDFPQPPPPMQTYLQYGSHVDDDPAGEVGCPDFMALIPGMSYVNPHQAWMSNSSYGNDFFATSAPVQQCLPPVQTPAPQAQPQIQPQPVYASPATPTHLVAPPMQMPHEMVIRSVPSHANHGHNGFQHQLSGPFRPSAWELEDGFVQATSQVPFQTSIFRNSHFNTAHFLNPDFQPEEWRPEDESHDDHHAYGISRIPTAIEATLENTKSID</sequence>
<keyword evidence="6" id="KW-0788">Thiol protease</keyword>
<dbReference type="PANTHER" id="PTHR12931:SF15">
    <property type="entry name" value="UBIQUITIN THIOESTERASE OTUBAIN-LIKE"/>
    <property type="match status" value="1"/>
</dbReference>
<dbReference type="InterPro" id="IPR042467">
    <property type="entry name" value="Peptidase_C65_otubain_sub2"/>
</dbReference>
<dbReference type="GO" id="GO:0006508">
    <property type="term" value="P:proteolysis"/>
    <property type="evidence" value="ECO:0007669"/>
    <property type="project" value="UniProtKB-KW"/>
</dbReference>
<dbReference type="Gene3D" id="3.30.200.60">
    <property type="entry name" value="Peptidase C65 Otubain, subdomain 1"/>
    <property type="match status" value="1"/>
</dbReference>
<dbReference type="OrthoDB" id="18915at2759"/>
<evidence type="ECO:0000313" key="8">
    <source>
        <dbReference type="EMBL" id="TKA23966.1"/>
    </source>
</evidence>
<keyword evidence="5" id="KW-0378">Hydrolase</keyword>
<name>A0A4U0TQ20_9PEZI</name>
<dbReference type="SUPFAM" id="SSF54001">
    <property type="entry name" value="Cysteine proteinases"/>
    <property type="match status" value="1"/>
</dbReference>
<dbReference type="GO" id="GO:0005634">
    <property type="term" value="C:nucleus"/>
    <property type="evidence" value="ECO:0007669"/>
    <property type="project" value="TreeGrafter"/>
</dbReference>
<evidence type="ECO:0000256" key="3">
    <source>
        <dbReference type="ARBA" id="ARBA00022670"/>
    </source>
</evidence>
<dbReference type="GO" id="GO:0071108">
    <property type="term" value="P:protein K48-linked deubiquitination"/>
    <property type="evidence" value="ECO:0007669"/>
    <property type="project" value="TreeGrafter"/>
</dbReference>
<keyword evidence="9" id="KW-1185">Reference proteome</keyword>
<evidence type="ECO:0000256" key="1">
    <source>
        <dbReference type="ARBA" id="ARBA00000707"/>
    </source>
</evidence>
<dbReference type="InterPro" id="IPR038765">
    <property type="entry name" value="Papain-like_cys_pep_sf"/>
</dbReference>
<dbReference type="InterPro" id="IPR019400">
    <property type="entry name" value="Peptidase_C65_otubain"/>
</dbReference>
<accession>A0A4U0TQ20</accession>
<evidence type="ECO:0000256" key="4">
    <source>
        <dbReference type="ARBA" id="ARBA00022786"/>
    </source>
</evidence>
<evidence type="ECO:0000313" key="9">
    <source>
        <dbReference type="Proteomes" id="UP000308549"/>
    </source>
</evidence>
<dbReference type="PANTHER" id="PTHR12931">
    <property type="entry name" value="UBIQUITIN THIOLESTERASE PROTEIN OTUB"/>
    <property type="match status" value="1"/>
</dbReference>
<feature type="region of interest" description="Disordered" evidence="7">
    <location>
        <begin position="1"/>
        <end position="33"/>
    </location>
</feature>
<proteinExistence type="predicted"/>
<reference evidence="8 9" key="1">
    <citation type="submission" date="2017-03" db="EMBL/GenBank/DDBJ databases">
        <title>Genomes of endolithic fungi from Antarctica.</title>
        <authorList>
            <person name="Coleine C."/>
            <person name="Masonjones S."/>
            <person name="Stajich J.E."/>
        </authorList>
    </citation>
    <scope>NUCLEOTIDE SEQUENCE [LARGE SCALE GENOMIC DNA]</scope>
    <source>
        <strain evidence="8 9">CCFEE 6315</strain>
    </source>
</reference>
<protein>
    <recommendedName>
        <fullName evidence="2">ubiquitinyl hydrolase 1</fullName>
        <ecNumber evidence="2">3.4.19.12</ecNumber>
    </recommendedName>
</protein>
<organism evidence="8 9">
    <name type="scientific">Salinomyces thailandicus</name>
    <dbReference type="NCBI Taxonomy" id="706561"/>
    <lineage>
        <taxon>Eukaryota</taxon>
        <taxon>Fungi</taxon>
        <taxon>Dikarya</taxon>
        <taxon>Ascomycota</taxon>
        <taxon>Pezizomycotina</taxon>
        <taxon>Dothideomycetes</taxon>
        <taxon>Dothideomycetidae</taxon>
        <taxon>Mycosphaerellales</taxon>
        <taxon>Teratosphaeriaceae</taxon>
        <taxon>Salinomyces</taxon>
    </lineage>
</organism>
<dbReference type="Gene3D" id="1.20.1300.20">
    <property type="entry name" value="Peptidase C65 Otubain, subdomain 2"/>
    <property type="match status" value="1"/>
</dbReference>
<dbReference type="AlphaFoldDB" id="A0A4U0TQ20"/>
<comment type="caution">
    <text evidence="8">The sequence shown here is derived from an EMBL/GenBank/DDBJ whole genome shotgun (WGS) entry which is preliminary data.</text>
</comment>
<dbReference type="CDD" id="cd22749">
    <property type="entry name" value="Otubain_C65"/>
    <property type="match status" value="1"/>
</dbReference>
<evidence type="ECO:0000256" key="7">
    <source>
        <dbReference type="SAM" id="MobiDB-lite"/>
    </source>
</evidence>
<keyword evidence="3" id="KW-0645">Protease</keyword>
<dbReference type="GO" id="GO:0004843">
    <property type="term" value="F:cysteine-type deubiquitinase activity"/>
    <property type="evidence" value="ECO:0007669"/>
    <property type="project" value="UniProtKB-EC"/>
</dbReference>
<dbReference type="EC" id="3.4.19.12" evidence="2"/>
<dbReference type="EMBL" id="NAJL01000049">
    <property type="protein sequence ID" value="TKA23966.1"/>
    <property type="molecule type" value="Genomic_DNA"/>
</dbReference>
<comment type="catalytic activity">
    <reaction evidence="1">
        <text>Thiol-dependent hydrolysis of ester, thioester, amide, peptide and isopeptide bonds formed by the C-terminal Gly of ubiquitin (a 76-residue protein attached to proteins as an intracellular targeting signal).</text>
        <dbReference type="EC" id="3.4.19.12"/>
    </reaction>
</comment>
<dbReference type="Proteomes" id="UP000308549">
    <property type="component" value="Unassembled WGS sequence"/>
</dbReference>
<keyword evidence="4" id="KW-0833">Ubl conjugation pathway</keyword>
<evidence type="ECO:0000256" key="5">
    <source>
        <dbReference type="ARBA" id="ARBA00022801"/>
    </source>
</evidence>
<dbReference type="Pfam" id="PF10275">
    <property type="entry name" value="Peptidase_C65"/>
    <property type="match status" value="1"/>
</dbReference>